<dbReference type="OrthoDB" id="5422579at2759"/>
<evidence type="ECO:0000313" key="3">
    <source>
        <dbReference type="Proteomes" id="UP000799767"/>
    </source>
</evidence>
<evidence type="ECO:0000313" key="2">
    <source>
        <dbReference type="EMBL" id="KAF2484994.1"/>
    </source>
</evidence>
<gene>
    <name evidence="2" type="ORF">BDY17DRAFT_94946</name>
</gene>
<feature type="domain" description="F-box" evidence="1">
    <location>
        <begin position="7"/>
        <end position="48"/>
    </location>
</feature>
<dbReference type="Gene3D" id="1.20.1280.50">
    <property type="match status" value="1"/>
</dbReference>
<dbReference type="InterPro" id="IPR036047">
    <property type="entry name" value="F-box-like_dom_sf"/>
</dbReference>
<dbReference type="Proteomes" id="UP000799767">
    <property type="component" value="Unassembled WGS sequence"/>
</dbReference>
<dbReference type="Pfam" id="PF12937">
    <property type="entry name" value="F-box-like"/>
    <property type="match status" value="1"/>
</dbReference>
<dbReference type="GeneID" id="54479862"/>
<dbReference type="InterPro" id="IPR032675">
    <property type="entry name" value="LRR_dom_sf"/>
</dbReference>
<dbReference type="InterPro" id="IPR001810">
    <property type="entry name" value="F-box_dom"/>
</dbReference>
<evidence type="ECO:0000259" key="1">
    <source>
        <dbReference type="Pfam" id="PF12937"/>
    </source>
</evidence>
<dbReference type="SUPFAM" id="SSF81383">
    <property type="entry name" value="F-box domain"/>
    <property type="match status" value="1"/>
</dbReference>
<dbReference type="EMBL" id="MU001633">
    <property type="protein sequence ID" value="KAF2484994.1"/>
    <property type="molecule type" value="Genomic_DNA"/>
</dbReference>
<keyword evidence="3" id="KW-1185">Reference proteome</keyword>
<dbReference type="Gene3D" id="3.80.10.10">
    <property type="entry name" value="Ribonuclease Inhibitor"/>
    <property type="match status" value="1"/>
</dbReference>
<protein>
    <recommendedName>
        <fullName evidence="1">F-box domain-containing protein</fullName>
    </recommendedName>
</protein>
<organism evidence="2 3">
    <name type="scientific">Neohortaea acidophila</name>
    <dbReference type="NCBI Taxonomy" id="245834"/>
    <lineage>
        <taxon>Eukaryota</taxon>
        <taxon>Fungi</taxon>
        <taxon>Dikarya</taxon>
        <taxon>Ascomycota</taxon>
        <taxon>Pezizomycotina</taxon>
        <taxon>Dothideomycetes</taxon>
        <taxon>Dothideomycetidae</taxon>
        <taxon>Mycosphaerellales</taxon>
        <taxon>Teratosphaeriaceae</taxon>
        <taxon>Neohortaea</taxon>
    </lineage>
</organism>
<accession>A0A6A6PZ30</accession>
<proteinExistence type="predicted"/>
<dbReference type="AlphaFoldDB" id="A0A6A6PZ30"/>
<reference evidence="2" key="1">
    <citation type="journal article" date="2020" name="Stud. Mycol.">
        <title>101 Dothideomycetes genomes: a test case for predicting lifestyles and emergence of pathogens.</title>
        <authorList>
            <person name="Haridas S."/>
            <person name="Albert R."/>
            <person name="Binder M."/>
            <person name="Bloem J."/>
            <person name="Labutti K."/>
            <person name="Salamov A."/>
            <person name="Andreopoulos B."/>
            <person name="Baker S."/>
            <person name="Barry K."/>
            <person name="Bills G."/>
            <person name="Bluhm B."/>
            <person name="Cannon C."/>
            <person name="Castanera R."/>
            <person name="Culley D."/>
            <person name="Daum C."/>
            <person name="Ezra D."/>
            <person name="Gonzalez J."/>
            <person name="Henrissat B."/>
            <person name="Kuo A."/>
            <person name="Liang C."/>
            <person name="Lipzen A."/>
            <person name="Lutzoni F."/>
            <person name="Magnuson J."/>
            <person name="Mondo S."/>
            <person name="Nolan M."/>
            <person name="Ohm R."/>
            <person name="Pangilinan J."/>
            <person name="Park H.-J."/>
            <person name="Ramirez L."/>
            <person name="Alfaro M."/>
            <person name="Sun H."/>
            <person name="Tritt A."/>
            <person name="Yoshinaga Y."/>
            <person name="Zwiers L.-H."/>
            <person name="Turgeon B."/>
            <person name="Goodwin S."/>
            <person name="Spatafora J."/>
            <person name="Crous P."/>
            <person name="Grigoriev I."/>
        </authorList>
    </citation>
    <scope>NUCLEOTIDE SEQUENCE</scope>
    <source>
        <strain evidence="2">CBS 113389</strain>
    </source>
</reference>
<dbReference type="RefSeq" id="XP_033591563.1">
    <property type="nucleotide sequence ID" value="XM_033738861.1"/>
</dbReference>
<name>A0A6A6PZ30_9PEZI</name>
<sequence>MSLKASFQDLPLELVNHIFIYLAANPQDVCAARLTCSSWAAIGVDHLLHVVPLVFKYDRLARLSEIAKHPRIPRTVRSLFYQADQYYPRLPLESCTACERGYVCLPRQRLYDYEEQREDFADSPDPVRNPQLCKTDLKRIQRKDPARRILRSNDRSEQTYHRYFFLAADDMHLIASDIDVYHLTHLFSACPNLDDVTIKVGRSEDHQRYPRMLDLAFEGIVQPPSQISISPRGVQPVEALARVTEKTGRLLKRLTLVGLTHELLEGNYVVLDKVRNLVRSLHELEIRFESSEDELTSSLSNMYSVLMRGELRKLLAAATELRVLKLDFKVIDTGFHPELLAIADLSQLTPASAWAHLRELHLGSFAVEEDDLCRLINRQHPTLERVSLANVDLHYGSWPSVFTRFAQLTPRLQHVRLRGKFVTFDDGVPPDFDFDCEDGDLRPSNFLRDAVETYIVHGGDYPDVDALLARDVTAASALLHSGENLGKGTATQILDWWLMHDRSEDYESAVRFWKAVASDNDMTSHTV</sequence>